<accession>A0ABY4GQ41</accession>
<dbReference type="InterPro" id="IPR051400">
    <property type="entry name" value="HAD-like_hydrolase"/>
</dbReference>
<dbReference type="InterPro" id="IPR036412">
    <property type="entry name" value="HAD-like_sf"/>
</dbReference>
<dbReference type="NCBIfam" id="TIGR01509">
    <property type="entry name" value="HAD-SF-IA-v3"/>
    <property type="match status" value="1"/>
</dbReference>
<dbReference type="PANTHER" id="PTHR46470">
    <property type="entry name" value="N-ACYLNEURAMINATE-9-PHOSPHATASE"/>
    <property type="match status" value="1"/>
</dbReference>
<dbReference type="GO" id="GO:0016787">
    <property type="term" value="F:hydrolase activity"/>
    <property type="evidence" value="ECO:0007669"/>
    <property type="project" value="UniProtKB-KW"/>
</dbReference>
<evidence type="ECO:0000256" key="4">
    <source>
        <dbReference type="ARBA" id="ARBA00022842"/>
    </source>
</evidence>
<evidence type="ECO:0000313" key="6">
    <source>
        <dbReference type="Proteomes" id="UP000831537"/>
    </source>
</evidence>
<protein>
    <submittedName>
        <fullName evidence="5">HAD family hydrolase</fullName>
    </submittedName>
</protein>
<reference evidence="5 6" key="1">
    <citation type="submission" date="2022-04" db="EMBL/GenBank/DDBJ databases">
        <title>Gracilibacillus sp. isolated from saltern.</title>
        <authorList>
            <person name="Won M."/>
            <person name="Lee C.-M."/>
            <person name="Woen H.-Y."/>
            <person name="Kwon S.-W."/>
        </authorList>
    </citation>
    <scope>NUCLEOTIDE SEQUENCE [LARGE SCALE GENOMIC DNA]</scope>
    <source>
        <strain evidence="5 6">SSPM10-3</strain>
    </source>
</reference>
<dbReference type="SFLD" id="SFLDG01129">
    <property type="entry name" value="C1.5:_HAD__Beta-PGM__Phosphata"/>
    <property type="match status" value="1"/>
</dbReference>
<dbReference type="InterPro" id="IPR023214">
    <property type="entry name" value="HAD_sf"/>
</dbReference>
<evidence type="ECO:0000256" key="2">
    <source>
        <dbReference type="ARBA" id="ARBA00022723"/>
    </source>
</evidence>
<dbReference type="EMBL" id="CP095071">
    <property type="protein sequence ID" value="UOQ86075.1"/>
    <property type="molecule type" value="Genomic_DNA"/>
</dbReference>
<name>A0ABY4GQ41_9BACI</name>
<dbReference type="SFLD" id="SFLDS00003">
    <property type="entry name" value="Haloacid_Dehalogenase"/>
    <property type="match status" value="1"/>
</dbReference>
<comment type="cofactor">
    <cofactor evidence="1">
        <name>Mg(2+)</name>
        <dbReference type="ChEBI" id="CHEBI:18420"/>
    </cofactor>
</comment>
<dbReference type="NCBIfam" id="TIGR01662">
    <property type="entry name" value="HAD-SF-IIIA"/>
    <property type="match status" value="1"/>
</dbReference>
<dbReference type="InterPro" id="IPR006439">
    <property type="entry name" value="HAD-SF_hydro_IA"/>
</dbReference>
<evidence type="ECO:0000313" key="5">
    <source>
        <dbReference type="EMBL" id="UOQ86075.1"/>
    </source>
</evidence>
<dbReference type="InterPro" id="IPR006549">
    <property type="entry name" value="HAD-SF_hydro_IIIA"/>
</dbReference>
<evidence type="ECO:0000256" key="3">
    <source>
        <dbReference type="ARBA" id="ARBA00022801"/>
    </source>
</evidence>
<gene>
    <name evidence="5" type="ORF">MUN87_04025</name>
</gene>
<proteinExistence type="predicted"/>
<dbReference type="Gene3D" id="3.40.50.1000">
    <property type="entry name" value="HAD superfamily/HAD-like"/>
    <property type="match status" value="1"/>
</dbReference>
<dbReference type="Pfam" id="PF00702">
    <property type="entry name" value="Hydrolase"/>
    <property type="match status" value="1"/>
</dbReference>
<sequence length="234" mass="27117">MKTIIFDVDDTLYDQSLSFHHTFRKIIASDYSYDELDQIYRRSREYSEILFDKSEAGEISVHQWQTGRIIKACQDFNIVIDQAQAASFHQQYKKEQAAIQLFPEMEKLIRNLKKSGKQLAILTNGDPEHQTMKIKQLGLEQWIPTDHIFISGSYGVAKPKPEIFQVVEQALGCHPVDTVYIGDSFEKDVIGAKYMGWKAIWMNHRKRTVANTVYQPDHVIHHASELLAYFQVAH</sequence>
<organism evidence="5 6">
    <name type="scientific">Gracilibacillus salinarum</name>
    <dbReference type="NCBI Taxonomy" id="2932255"/>
    <lineage>
        <taxon>Bacteria</taxon>
        <taxon>Bacillati</taxon>
        <taxon>Bacillota</taxon>
        <taxon>Bacilli</taxon>
        <taxon>Bacillales</taxon>
        <taxon>Bacillaceae</taxon>
        <taxon>Gracilibacillus</taxon>
    </lineage>
</organism>
<dbReference type="Gene3D" id="1.20.120.710">
    <property type="entry name" value="Haloacid dehalogenase hydrolase-like domain"/>
    <property type="match status" value="1"/>
</dbReference>
<keyword evidence="2" id="KW-0479">Metal-binding</keyword>
<keyword evidence="3 5" id="KW-0378">Hydrolase</keyword>
<keyword evidence="4" id="KW-0460">Magnesium</keyword>
<dbReference type="PRINTS" id="PR00413">
    <property type="entry name" value="HADHALOGNASE"/>
</dbReference>
<dbReference type="SUPFAM" id="SSF56784">
    <property type="entry name" value="HAD-like"/>
    <property type="match status" value="1"/>
</dbReference>
<dbReference type="NCBIfam" id="TIGR01549">
    <property type="entry name" value="HAD-SF-IA-v1"/>
    <property type="match status" value="2"/>
</dbReference>
<dbReference type="Proteomes" id="UP000831537">
    <property type="component" value="Chromosome"/>
</dbReference>
<dbReference type="PANTHER" id="PTHR46470:SF2">
    <property type="entry name" value="GLYCERALDEHYDE 3-PHOSPHATE PHOSPHATASE"/>
    <property type="match status" value="1"/>
</dbReference>
<dbReference type="RefSeq" id="WP_244746397.1">
    <property type="nucleotide sequence ID" value="NZ_CP095071.1"/>
</dbReference>
<keyword evidence="6" id="KW-1185">Reference proteome</keyword>
<evidence type="ECO:0000256" key="1">
    <source>
        <dbReference type="ARBA" id="ARBA00001946"/>
    </source>
</evidence>